<accession>A0AAV7S9L4</accession>
<name>A0AAV7S9L4_PLEWA</name>
<dbReference type="Gene3D" id="3.30.250.20">
    <property type="entry name" value="L1 transposable element, C-terminal domain"/>
    <property type="match status" value="1"/>
</dbReference>
<evidence type="ECO:0000313" key="2">
    <source>
        <dbReference type="EMBL" id="KAJ1161506.1"/>
    </source>
</evidence>
<feature type="region of interest" description="Disordered" evidence="1">
    <location>
        <begin position="146"/>
        <end position="182"/>
    </location>
</feature>
<keyword evidence="3" id="KW-1185">Reference proteome</keyword>
<proteinExistence type="predicted"/>
<dbReference type="AlphaFoldDB" id="A0AAV7S9L4"/>
<dbReference type="Proteomes" id="UP001066276">
    <property type="component" value="Chromosome 4_2"/>
</dbReference>
<dbReference type="InterPro" id="IPR042566">
    <property type="entry name" value="L1_C"/>
</dbReference>
<sequence length="182" mass="20226">MLNYRDRDQLLKAAREKALLLADNTRISLFPDYTVAVYHRCSMFTDVKKHVRTAGLTYALIFPAKLKIIYDQCSHFFDTPQARARMDHTLPETGPLWDTHPGARQHPYRRRGGGPTESLMRATPSLHQAMASQQKALISAAALISQPRCPSNSSPEGSTLDSDTDGSVTLFPSITPQTANDL</sequence>
<feature type="region of interest" description="Disordered" evidence="1">
    <location>
        <begin position="92"/>
        <end position="115"/>
    </location>
</feature>
<feature type="compositionally biased region" description="Polar residues" evidence="1">
    <location>
        <begin position="148"/>
        <end position="182"/>
    </location>
</feature>
<reference evidence="2" key="1">
    <citation type="journal article" date="2022" name="bioRxiv">
        <title>Sequencing and chromosome-scale assembly of the giantPleurodeles waltlgenome.</title>
        <authorList>
            <person name="Brown T."/>
            <person name="Elewa A."/>
            <person name="Iarovenko S."/>
            <person name="Subramanian E."/>
            <person name="Araus A.J."/>
            <person name="Petzold A."/>
            <person name="Susuki M."/>
            <person name="Suzuki K.-i.T."/>
            <person name="Hayashi T."/>
            <person name="Toyoda A."/>
            <person name="Oliveira C."/>
            <person name="Osipova E."/>
            <person name="Leigh N.D."/>
            <person name="Simon A."/>
            <person name="Yun M.H."/>
        </authorList>
    </citation>
    <scope>NUCLEOTIDE SEQUENCE</scope>
    <source>
        <strain evidence="2">20211129_DDA</strain>
        <tissue evidence="2">Liver</tissue>
    </source>
</reference>
<organism evidence="2 3">
    <name type="scientific">Pleurodeles waltl</name>
    <name type="common">Iberian ribbed newt</name>
    <dbReference type="NCBI Taxonomy" id="8319"/>
    <lineage>
        <taxon>Eukaryota</taxon>
        <taxon>Metazoa</taxon>
        <taxon>Chordata</taxon>
        <taxon>Craniata</taxon>
        <taxon>Vertebrata</taxon>
        <taxon>Euteleostomi</taxon>
        <taxon>Amphibia</taxon>
        <taxon>Batrachia</taxon>
        <taxon>Caudata</taxon>
        <taxon>Salamandroidea</taxon>
        <taxon>Salamandridae</taxon>
        <taxon>Pleurodelinae</taxon>
        <taxon>Pleurodeles</taxon>
    </lineage>
</organism>
<evidence type="ECO:0000313" key="3">
    <source>
        <dbReference type="Proteomes" id="UP001066276"/>
    </source>
</evidence>
<gene>
    <name evidence="2" type="ORF">NDU88_001991</name>
</gene>
<comment type="caution">
    <text evidence="2">The sequence shown here is derived from an EMBL/GenBank/DDBJ whole genome shotgun (WGS) entry which is preliminary data.</text>
</comment>
<evidence type="ECO:0000256" key="1">
    <source>
        <dbReference type="SAM" id="MobiDB-lite"/>
    </source>
</evidence>
<protein>
    <submittedName>
        <fullName evidence="2">Uncharacterized protein</fullName>
    </submittedName>
</protein>
<dbReference type="EMBL" id="JANPWB010000008">
    <property type="protein sequence ID" value="KAJ1161506.1"/>
    <property type="molecule type" value="Genomic_DNA"/>
</dbReference>